<sequence>MHVVEPCVGVLTNLEVLALLRQQQRRLPSLQSLLLSHSSSSEARQNAADEPEKGGASSAVSDPAGGPADGASRVFRPETVKAYLYQHMLNHTLQHYIESTCPYLSLLDTSPQERQSAETSGRERTRPVAQHGRGTARQDDKCSRAALGPSTHEGNESRRSGSALGGGPSAMVARGLQKLLCRRFFSCVGPCLEILSLRYGLYQGELLQMLNLGASKPVEIYAMVEECAVRLSENEVNEVLEAIQHFLVDHKTTPPPYSIGGTGTLAPWPTPSSPQFVHATGLLGSTVSSALSASAAVFPGGASCEMAAATGSSLRAPQDGRLTKEGQDSFLDLAQSADASPKPSMFPPAPSVSSALIAPLAAGSSGSGANSLAPDETRTFLEALEICQAGAENIFGEATIPERGQGEEGEDPQDDSRGARRGRRGKRASSAARKPRTRSRQGSRKRHSSAGEAVGGA</sequence>
<dbReference type="EMBL" id="LN714477">
    <property type="protein sequence ID" value="CEL64994.1"/>
    <property type="molecule type" value="Genomic_DNA"/>
</dbReference>
<dbReference type="PANTHER" id="PTHR15561:SF0">
    <property type="entry name" value="DNA-DIRECTED RNA POLYMERASE III SUBUNIT RPC9"/>
    <property type="match status" value="1"/>
</dbReference>
<evidence type="ECO:0000256" key="3">
    <source>
        <dbReference type="ARBA" id="ARBA00016672"/>
    </source>
</evidence>
<dbReference type="Pfam" id="PF03874">
    <property type="entry name" value="RNA_pol_Rpb4"/>
    <property type="match status" value="1"/>
</dbReference>
<evidence type="ECO:0000313" key="10">
    <source>
        <dbReference type="Proteomes" id="UP000007494"/>
    </source>
</evidence>
<dbReference type="EMBL" id="FR823383">
    <property type="protein sequence ID" value="CBZ50386.1"/>
    <property type="molecule type" value="Genomic_DNA"/>
</dbReference>
<dbReference type="RefSeq" id="XP_003880420.1">
    <property type="nucleotide sequence ID" value="XM_003880371.1"/>
</dbReference>
<keyword evidence="6" id="KW-0539">Nucleus</keyword>
<dbReference type="InterPro" id="IPR038846">
    <property type="entry name" value="RPC9"/>
</dbReference>
<reference evidence="9" key="4">
    <citation type="journal article" date="2015" name="PLoS ONE">
        <title>Comprehensive Evaluation of Toxoplasma gondii VEG and Neospora caninum LIV Genomes with Tachyzoite Stage Transcriptome and Proteome Defines Novel Transcript Features.</title>
        <authorList>
            <person name="Ramaprasad A."/>
            <person name="Mourier T."/>
            <person name="Naeem R."/>
            <person name="Malas T.B."/>
            <person name="Moussa E."/>
            <person name="Panigrahi A."/>
            <person name="Vermont S.J."/>
            <person name="Otto T.D."/>
            <person name="Wastling J."/>
            <person name="Pain A."/>
        </authorList>
    </citation>
    <scope>NUCLEOTIDE SEQUENCE</scope>
    <source>
        <strain evidence="9">Liverpool</strain>
    </source>
</reference>
<evidence type="ECO:0000256" key="7">
    <source>
        <dbReference type="SAM" id="MobiDB-lite"/>
    </source>
</evidence>
<dbReference type="Gene3D" id="1.20.1250.40">
    <property type="match status" value="1"/>
</dbReference>
<feature type="compositionally biased region" description="Basic residues" evidence="7">
    <location>
        <begin position="419"/>
        <end position="448"/>
    </location>
</feature>
<dbReference type="eggNOG" id="ENOG502QZNF">
    <property type="taxonomic scope" value="Eukaryota"/>
</dbReference>
<evidence type="ECO:0000313" key="8">
    <source>
        <dbReference type="EMBL" id="CBZ50386.1"/>
    </source>
</evidence>
<proteinExistence type="inferred from homology"/>
<dbReference type="Proteomes" id="UP000007494">
    <property type="component" value="Chromosome III"/>
</dbReference>
<accession>F0V9G1</accession>
<dbReference type="AlphaFoldDB" id="F0V9G1"/>
<evidence type="ECO:0000256" key="6">
    <source>
        <dbReference type="ARBA" id="ARBA00023242"/>
    </source>
</evidence>
<organism evidence="8 10">
    <name type="scientific">Neospora caninum (strain Liverpool)</name>
    <dbReference type="NCBI Taxonomy" id="572307"/>
    <lineage>
        <taxon>Eukaryota</taxon>
        <taxon>Sar</taxon>
        <taxon>Alveolata</taxon>
        <taxon>Apicomplexa</taxon>
        <taxon>Conoidasida</taxon>
        <taxon>Coccidia</taxon>
        <taxon>Eucoccidiorida</taxon>
        <taxon>Eimeriorina</taxon>
        <taxon>Sarcocystidae</taxon>
        <taxon>Neospora</taxon>
    </lineage>
</organism>
<comment type="subcellular location">
    <subcellularLocation>
        <location evidence="1">Nucleus</location>
    </subcellularLocation>
</comment>
<dbReference type="InterPro" id="IPR010997">
    <property type="entry name" value="HRDC-like_sf"/>
</dbReference>
<feature type="region of interest" description="Disordered" evidence="7">
    <location>
        <begin position="397"/>
        <end position="457"/>
    </location>
</feature>
<evidence type="ECO:0000313" key="9">
    <source>
        <dbReference type="EMBL" id="CEL64994.1"/>
    </source>
</evidence>
<reference evidence="8" key="2">
    <citation type="submission" date="2011-03" db="EMBL/GenBank/DDBJ databases">
        <title>Comparative genomics and transcriptomics of Neospora caninum and Toxoplasma gondii.</title>
        <authorList>
            <person name="Reid A.J."/>
            <person name="Sohal A."/>
            <person name="Harris D."/>
            <person name="Quail M."/>
            <person name="Sanders M."/>
            <person name="Berriman M."/>
            <person name="Wastling J.M."/>
            <person name="Pain A."/>
        </authorList>
    </citation>
    <scope>NUCLEOTIDE SEQUENCE</scope>
    <source>
        <strain evidence="8">Liverpool</strain>
    </source>
</reference>
<dbReference type="InterPro" id="IPR038324">
    <property type="entry name" value="Rpb4/RPC9_sf"/>
</dbReference>
<reference evidence="8" key="1">
    <citation type="submission" date="2011-02" db="EMBL/GenBank/DDBJ databases">
        <authorList>
            <person name="Aslett M."/>
        </authorList>
    </citation>
    <scope>NUCLEOTIDE SEQUENCE</scope>
    <source>
        <strain evidence="8">Liverpool</strain>
    </source>
</reference>
<dbReference type="PANTHER" id="PTHR15561">
    <property type="entry name" value="CALCITONIN GENE-RELATED PEPTIDE-RECEPTOR COMPONENT PROTEIN"/>
    <property type="match status" value="1"/>
</dbReference>
<dbReference type="InterPro" id="IPR005574">
    <property type="entry name" value="Rpb4/RPC9"/>
</dbReference>
<evidence type="ECO:0000256" key="2">
    <source>
        <dbReference type="ARBA" id="ARBA00006898"/>
    </source>
</evidence>
<feature type="compositionally biased region" description="Polar residues" evidence="7">
    <location>
        <begin position="110"/>
        <end position="119"/>
    </location>
</feature>
<gene>
    <name evidence="9" type="ORF">BN1204_008550</name>
    <name evidence="8" type="ORF">NCLIV_008550</name>
</gene>
<evidence type="ECO:0000256" key="5">
    <source>
        <dbReference type="ARBA" id="ARBA00023163"/>
    </source>
</evidence>
<name>F0V9G1_NEOCL</name>
<feature type="region of interest" description="Disordered" evidence="7">
    <location>
        <begin position="41"/>
        <end position="72"/>
    </location>
</feature>
<keyword evidence="5" id="KW-0804">Transcription</keyword>
<dbReference type="GO" id="GO:0006384">
    <property type="term" value="P:transcription initiation at RNA polymerase III promoter"/>
    <property type="evidence" value="ECO:0007669"/>
    <property type="project" value="InterPro"/>
</dbReference>
<dbReference type="GO" id="GO:0000166">
    <property type="term" value="F:nucleotide binding"/>
    <property type="evidence" value="ECO:0007669"/>
    <property type="project" value="InterPro"/>
</dbReference>
<evidence type="ECO:0000256" key="4">
    <source>
        <dbReference type="ARBA" id="ARBA00022478"/>
    </source>
</evidence>
<dbReference type="OMA" id="QEYIHST"/>
<reference evidence="10" key="3">
    <citation type="journal article" date="2012" name="PLoS Pathog.">
        <title>Comparative genomics of the apicomplexan parasites Toxoplasma gondii and Neospora caninum: Coccidia differing in host range and transmission strategy.</title>
        <authorList>
            <person name="Reid A.J."/>
            <person name="Vermont S.J."/>
            <person name="Cotton J.A."/>
            <person name="Harris D."/>
            <person name="Hill-Cawthorne G.A."/>
            <person name="Konen-Waisman S."/>
            <person name="Latham S.M."/>
            <person name="Mourier T."/>
            <person name="Norton R."/>
            <person name="Quail M.A."/>
            <person name="Sanders M."/>
            <person name="Shanmugam D."/>
            <person name="Sohal A."/>
            <person name="Wasmuth J.D."/>
            <person name="Brunk B."/>
            <person name="Grigg M.E."/>
            <person name="Howard J.C."/>
            <person name="Parkinson J."/>
            <person name="Roos D.S."/>
            <person name="Trees A.J."/>
            <person name="Berriman M."/>
            <person name="Pain A."/>
            <person name="Wastling J.M."/>
        </authorList>
    </citation>
    <scope>NUCLEOTIDE SEQUENCE [LARGE SCALE GENOMIC DNA]</scope>
    <source>
        <strain evidence="10">Liverpool</strain>
    </source>
</reference>
<keyword evidence="10" id="KW-1185">Reference proteome</keyword>
<evidence type="ECO:0000256" key="1">
    <source>
        <dbReference type="ARBA" id="ARBA00004123"/>
    </source>
</evidence>
<dbReference type="OrthoDB" id="331759at2759"/>
<dbReference type="GO" id="GO:0005666">
    <property type="term" value="C:RNA polymerase III complex"/>
    <property type="evidence" value="ECO:0007669"/>
    <property type="project" value="InterPro"/>
</dbReference>
<keyword evidence="4 9" id="KW-0240">DNA-directed RNA polymerase</keyword>
<protein>
    <recommendedName>
        <fullName evidence="3">DNA-directed RNA polymerase III subunit RPC9</fullName>
    </recommendedName>
</protein>
<comment type="similarity">
    <text evidence="2">Belongs to the eukaryotic RPC9 RNA polymerase subunit family.</text>
</comment>
<dbReference type="GeneID" id="13441412"/>
<feature type="region of interest" description="Disordered" evidence="7">
    <location>
        <begin position="110"/>
        <end position="167"/>
    </location>
</feature>
<dbReference type="SUPFAM" id="SSF47819">
    <property type="entry name" value="HRDC-like"/>
    <property type="match status" value="1"/>
</dbReference>
<dbReference type="InParanoid" id="F0V9G1"/>
<dbReference type="VEuPathDB" id="ToxoDB:NCLIV_008550"/>